<evidence type="ECO:0000313" key="9">
    <source>
        <dbReference type="EMBL" id="GCD54021.1"/>
    </source>
</evidence>
<comment type="function">
    <text evidence="6">Provides the precursors necessary for DNA synthesis. Catalyzes the biosynthesis of deoxyribonucleotides from the corresponding ribonucleotides.</text>
</comment>
<dbReference type="InterPro" id="IPR039718">
    <property type="entry name" value="Rrm1"/>
</dbReference>
<dbReference type="GO" id="GO:0009263">
    <property type="term" value="P:deoxyribonucleotide biosynthetic process"/>
    <property type="evidence" value="ECO:0007669"/>
    <property type="project" value="UniProtKB-KW"/>
</dbReference>
<dbReference type="InterPro" id="IPR000788">
    <property type="entry name" value="RNR_lg_C"/>
</dbReference>
<keyword evidence="3 6" id="KW-0560">Oxidoreductase</keyword>
<comment type="caution">
    <text evidence="9">The sequence shown here is derived from an EMBL/GenBank/DDBJ whole genome shotgun (WGS) entry which is preliminary data.</text>
</comment>
<evidence type="ECO:0000256" key="1">
    <source>
        <dbReference type="ARBA" id="ARBA00010406"/>
    </source>
</evidence>
<dbReference type="AlphaFoldDB" id="A0A401WXG5"/>
<reference evidence="9 10" key="1">
    <citation type="submission" date="2016-06" db="EMBL/GenBank/DDBJ databases">
        <title>Acetobacter pasteurianus NBRC 3188 whole genome sequencing project.</title>
        <authorList>
            <person name="Matsutani M."/>
            <person name="Shiwa Y."/>
            <person name="Okamoto-Kainuma A."/>
            <person name="Ishikawa M."/>
            <person name="Koizumi Y."/>
            <person name="Yoshikawa H."/>
            <person name="Yakushi T."/>
            <person name="Matsushita K."/>
        </authorList>
    </citation>
    <scope>NUCLEOTIDE SEQUENCE [LARGE SCALE GENOMIC DNA]</scope>
    <source>
        <strain evidence="9 10">NBRC 3188</strain>
    </source>
</reference>
<evidence type="ECO:0000256" key="3">
    <source>
        <dbReference type="ARBA" id="ARBA00023002"/>
    </source>
</evidence>
<dbReference type="SUPFAM" id="SSF48168">
    <property type="entry name" value="R1 subunit of ribonucleotide reductase, N-terminal domain"/>
    <property type="match status" value="1"/>
</dbReference>
<dbReference type="PRINTS" id="PR01183">
    <property type="entry name" value="RIBORDTASEM1"/>
</dbReference>
<evidence type="ECO:0000256" key="2">
    <source>
        <dbReference type="ARBA" id="ARBA00012274"/>
    </source>
</evidence>
<name>A0A401WXG5_ACEPA</name>
<dbReference type="Proteomes" id="UP000287300">
    <property type="component" value="Unassembled WGS sequence"/>
</dbReference>
<dbReference type="UniPathway" id="UPA00326"/>
<dbReference type="GO" id="GO:0004748">
    <property type="term" value="F:ribonucleoside-diphosphate reductase activity, thioredoxin disulfide as acceptor"/>
    <property type="evidence" value="ECO:0007669"/>
    <property type="project" value="UniProtKB-EC"/>
</dbReference>
<comment type="similarity">
    <text evidence="1 6">Belongs to the ribonucleoside diphosphate reductase large chain family.</text>
</comment>
<feature type="domain" description="Ribonucleotide reductase large subunit N-terminal" evidence="7">
    <location>
        <begin position="56"/>
        <end position="121"/>
    </location>
</feature>
<dbReference type="InterPro" id="IPR008926">
    <property type="entry name" value="RNR_R1-su_N"/>
</dbReference>
<gene>
    <name evidence="9" type="primary">nrdA</name>
    <name evidence="9" type="ORF">NBRC3188_2718</name>
</gene>
<evidence type="ECO:0000256" key="5">
    <source>
        <dbReference type="ARBA" id="ARBA00047754"/>
    </source>
</evidence>
<dbReference type="GO" id="GO:0005524">
    <property type="term" value="F:ATP binding"/>
    <property type="evidence" value="ECO:0007669"/>
    <property type="project" value="InterPro"/>
</dbReference>
<dbReference type="EC" id="1.17.4.1" evidence="2 6"/>
<evidence type="ECO:0000259" key="8">
    <source>
        <dbReference type="Pfam" id="PF02867"/>
    </source>
</evidence>
<dbReference type="EMBL" id="BDES01000073">
    <property type="protein sequence ID" value="GCD54021.1"/>
    <property type="molecule type" value="Genomic_DNA"/>
</dbReference>
<dbReference type="SUPFAM" id="SSF51998">
    <property type="entry name" value="PFL-like glycyl radical enzymes"/>
    <property type="match status" value="1"/>
</dbReference>
<evidence type="ECO:0000313" key="10">
    <source>
        <dbReference type="Proteomes" id="UP000287300"/>
    </source>
</evidence>
<dbReference type="Pfam" id="PF00317">
    <property type="entry name" value="Ribonuc_red_lgN"/>
    <property type="match status" value="1"/>
</dbReference>
<dbReference type="FunFam" id="3.20.70.20:FF:000034">
    <property type="entry name" value="Ribonucleoside-diphosphate reductase large chain, putative"/>
    <property type="match status" value="1"/>
</dbReference>
<dbReference type="PANTHER" id="PTHR11573">
    <property type="entry name" value="RIBONUCLEOSIDE-DIPHOSPHATE REDUCTASE LARGE CHAIN"/>
    <property type="match status" value="1"/>
</dbReference>
<dbReference type="NCBIfam" id="NF006577">
    <property type="entry name" value="PRK09102.1"/>
    <property type="match status" value="1"/>
</dbReference>
<dbReference type="PANTHER" id="PTHR11573:SF6">
    <property type="entry name" value="RIBONUCLEOSIDE-DIPHOSPHATE REDUCTASE LARGE SUBUNIT"/>
    <property type="match status" value="1"/>
</dbReference>
<dbReference type="CDD" id="cd01679">
    <property type="entry name" value="RNR_I"/>
    <property type="match status" value="1"/>
</dbReference>
<feature type="domain" description="Ribonucleotide reductase large subunit C-terminal" evidence="8">
    <location>
        <begin position="453"/>
        <end position="599"/>
    </location>
</feature>
<dbReference type="GO" id="GO:0005971">
    <property type="term" value="C:ribonucleoside-diphosphate reductase complex"/>
    <property type="evidence" value="ECO:0007669"/>
    <property type="project" value="TreeGrafter"/>
</dbReference>
<proteinExistence type="inferred from homology"/>
<dbReference type="Pfam" id="PF02867">
    <property type="entry name" value="Ribonuc_red_lgC"/>
    <property type="match status" value="2"/>
</dbReference>
<sequence length="644" mass="71934">MSLQESEVETCAIINAEGVAGRVGEHCEKTDYNKPEDTVCVPGHFPVVVDRSRDQLLTPFGKVTLQTRYLLPEESYQDLFGRVASYYGADIHHAQRIYDYISQHWFMPATPILSNGGTNRGLPISCFLNEANDSLKGIVDLWNENVWLASKGGGIGSYWGNLRSIGENVGRNGKTSGVIPFIRVMDSLTLAISQGSLRRGSAAVYLPVWHPEIEEFIELRRPTGGDPNRKALNLHHGVLVSDDFMRAVEADKQWALLSPKDGSVIRKVSARSIWIRILTARMEQGEPYIVYSDHVNNARPEHAKLAGLEVKTSNLCAEITLPTGIDHHGKARTAVCCLSSLNLETWEQWKDNPQFIEDVMLFLDNVLQDFIDKAPEDMAKAKYAAMRERSVGLGVMGFHSFLQAKGIPFESVMAKVWNRKIFKHIRAEADLASEKIADLRGPCPDAQEYGVHTRFSHKMAVAPTASISIIAGNASPGIEPITANVFLQKTLSGSFTVRNRHLQKLLASKGKDTPEVWSHITINKGSVQDLDFLSQDEKDVYKTAFELDQRWVVEHAADRQPFICQAQSVNLFLPANIHKRDLHQIHYMAWKKGMKSLYYCRSLSIQRADTVSKLASKDDLEVDASKVHGSSAPTTDYEECLSCQ</sequence>
<evidence type="ECO:0000256" key="4">
    <source>
        <dbReference type="ARBA" id="ARBA00023116"/>
    </source>
</evidence>
<keyword evidence="4 6" id="KW-0215">Deoxyribonucleotide synthesis</keyword>
<comment type="catalytic activity">
    <reaction evidence="5 6">
        <text>a 2'-deoxyribonucleoside 5'-diphosphate + [thioredoxin]-disulfide + H2O = a ribonucleoside 5'-diphosphate + [thioredoxin]-dithiol</text>
        <dbReference type="Rhea" id="RHEA:23252"/>
        <dbReference type="Rhea" id="RHEA-COMP:10698"/>
        <dbReference type="Rhea" id="RHEA-COMP:10700"/>
        <dbReference type="ChEBI" id="CHEBI:15377"/>
        <dbReference type="ChEBI" id="CHEBI:29950"/>
        <dbReference type="ChEBI" id="CHEBI:50058"/>
        <dbReference type="ChEBI" id="CHEBI:57930"/>
        <dbReference type="ChEBI" id="CHEBI:73316"/>
        <dbReference type="EC" id="1.17.4.1"/>
    </reaction>
</comment>
<evidence type="ECO:0000256" key="6">
    <source>
        <dbReference type="RuleBase" id="RU003410"/>
    </source>
</evidence>
<dbReference type="Gene3D" id="3.20.70.20">
    <property type="match status" value="1"/>
</dbReference>
<organism evidence="9 10">
    <name type="scientific">Acetobacter pasteurianus NBRC 3188</name>
    <dbReference type="NCBI Taxonomy" id="1226663"/>
    <lineage>
        <taxon>Bacteria</taxon>
        <taxon>Pseudomonadati</taxon>
        <taxon>Pseudomonadota</taxon>
        <taxon>Alphaproteobacteria</taxon>
        <taxon>Acetobacterales</taxon>
        <taxon>Acetobacteraceae</taxon>
        <taxon>Acetobacter</taxon>
    </lineage>
</organism>
<feature type="domain" description="Ribonucleotide reductase large subunit C-terminal" evidence="8">
    <location>
        <begin position="125"/>
        <end position="445"/>
    </location>
</feature>
<accession>A0A401WXG5</accession>
<evidence type="ECO:0000259" key="7">
    <source>
        <dbReference type="Pfam" id="PF00317"/>
    </source>
</evidence>
<protein>
    <recommendedName>
        <fullName evidence="2 6">Ribonucleoside-diphosphate reductase</fullName>
        <ecNumber evidence="2 6">1.17.4.1</ecNumber>
    </recommendedName>
</protein>
<dbReference type="InterPro" id="IPR013509">
    <property type="entry name" value="RNR_lsu_N"/>
</dbReference>